<dbReference type="OrthoDB" id="15077at2"/>
<evidence type="ECO:0000256" key="5">
    <source>
        <dbReference type="ARBA" id="ARBA00023239"/>
    </source>
</evidence>
<dbReference type="NCBIfam" id="NF002017">
    <property type="entry name" value="PRK00823.1-2"/>
    <property type="match status" value="1"/>
</dbReference>
<evidence type="ECO:0000313" key="7">
    <source>
        <dbReference type="EMBL" id="OEV34221.1"/>
    </source>
</evidence>
<evidence type="ECO:0000256" key="2">
    <source>
        <dbReference type="ARBA" id="ARBA00006472"/>
    </source>
</evidence>
<dbReference type="GO" id="GO:0006729">
    <property type="term" value="P:tetrahydrobiopterin biosynthetic process"/>
    <property type="evidence" value="ECO:0007669"/>
    <property type="project" value="InterPro"/>
</dbReference>
<dbReference type="Gene3D" id="3.30.1360.20">
    <property type="entry name" value="Transcriptional coactivator/pterin dehydratase"/>
    <property type="match status" value="1"/>
</dbReference>
<accession>A0A8H9HRG4</accession>
<gene>
    <name evidence="6" type="ORF">GCM10010502_37120</name>
    <name evidence="7" type="ORF">HS99_0036810</name>
</gene>
<reference evidence="8" key="3">
    <citation type="submission" date="2016-08" db="EMBL/GenBank/DDBJ databases">
        <title>Sequencing, assembly and comparative genomics of S. aureofaciens ATCC 10762.</title>
        <authorList>
            <person name="Gradnigo J.S."/>
            <person name="Johnson N."/>
            <person name="Somerville G.A."/>
        </authorList>
    </citation>
    <scope>NUCLEOTIDE SEQUENCE [LARGE SCALE GENOMIC DNA]</scope>
    <source>
        <strain evidence="8">ATCC 10762 / DSM 40127 / CCM 3239 / JCM 4008 / LMG 5968 / NBRC 12843 / NCIMB 8234 / A-377</strain>
    </source>
</reference>
<dbReference type="InterPro" id="IPR036428">
    <property type="entry name" value="PCD_sf"/>
</dbReference>
<evidence type="ECO:0000313" key="8">
    <source>
        <dbReference type="Proteomes" id="UP000037395"/>
    </source>
</evidence>
<dbReference type="InterPro" id="IPR001533">
    <property type="entry name" value="Pterin_deHydtase"/>
</dbReference>
<evidence type="ECO:0000256" key="3">
    <source>
        <dbReference type="ARBA" id="ARBA00013252"/>
    </source>
</evidence>
<dbReference type="GO" id="GO:0008124">
    <property type="term" value="F:4-alpha-hydroxytetrahydrobiopterin dehydratase activity"/>
    <property type="evidence" value="ECO:0007669"/>
    <property type="project" value="UniProtKB-EC"/>
</dbReference>
<dbReference type="Proteomes" id="UP000610124">
    <property type="component" value="Unassembled WGS sequence"/>
</dbReference>
<dbReference type="Proteomes" id="UP000037395">
    <property type="component" value="Unassembled WGS sequence"/>
</dbReference>
<comment type="caution">
    <text evidence="7">The sequence shown here is derived from an EMBL/GenBank/DDBJ whole genome shotgun (WGS) entry which is preliminary data.</text>
</comment>
<dbReference type="Pfam" id="PF01329">
    <property type="entry name" value="Pterin_4a"/>
    <property type="match status" value="1"/>
</dbReference>
<dbReference type="GeneID" id="97486767"/>
<keyword evidence="5" id="KW-0456">Lyase</keyword>
<proteinExistence type="inferred from homology"/>
<reference evidence="7" key="4">
    <citation type="submission" date="2016-08" db="EMBL/GenBank/DDBJ databases">
        <title>Sequencing, Assembly and Comparative Genomics of S. aureofaciens ATCC 10762.</title>
        <authorList>
            <person name="Gradnigo J.S."/>
            <person name="Johnson N."/>
            <person name="Somerville G.A."/>
        </authorList>
    </citation>
    <scope>NUCLEOTIDE SEQUENCE [LARGE SCALE GENOMIC DNA]</scope>
    <source>
        <strain evidence="7">ATCC 10762</strain>
    </source>
</reference>
<dbReference type="EC" id="4.2.1.96" evidence="3"/>
<dbReference type="EMBL" id="JPRF03000052">
    <property type="protein sequence ID" value="OEV34221.1"/>
    <property type="molecule type" value="Genomic_DNA"/>
</dbReference>
<dbReference type="EMBL" id="BMUB01000007">
    <property type="protein sequence ID" value="GGU81524.1"/>
    <property type="molecule type" value="Genomic_DNA"/>
</dbReference>
<evidence type="ECO:0000256" key="4">
    <source>
        <dbReference type="ARBA" id="ARBA00021735"/>
    </source>
</evidence>
<dbReference type="KEGG" id="kau:B6264_03710"/>
<accession>A0A1E7N0M0</accession>
<name>A0A1E7N0M0_KITAU</name>
<dbReference type="AlphaFoldDB" id="A0A1E7N0M0"/>
<dbReference type="CDD" id="cd00488">
    <property type="entry name" value="PCD_DCoH"/>
    <property type="match status" value="1"/>
</dbReference>
<organism evidence="7 8">
    <name type="scientific">Kitasatospora aureofaciens</name>
    <name type="common">Streptomyces aureofaciens</name>
    <dbReference type="NCBI Taxonomy" id="1894"/>
    <lineage>
        <taxon>Bacteria</taxon>
        <taxon>Bacillati</taxon>
        <taxon>Actinomycetota</taxon>
        <taxon>Actinomycetes</taxon>
        <taxon>Kitasatosporales</taxon>
        <taxon>Streptomycetaceae</taxon>
        <taxon>Kitasatospora</taxon>
    </lineage>
</organism>
<protein>
    <recommendedName>
        <fullName evidence="4">Putative pterin-4-alpha-carbinolamine dehydratase</fullName>
        <ecNumber evidence="3">4.2.1.96</ecNumber>
    </recommendedName>
</protein>
<reference evidence="7 8" key="2">
    <citation type="submission" date="2014-07" db="EMBL/GenBank/DDBJ databases">
        <authorList>
            <person name="Zhang J.E."/>
            <person name="Yang H."/>
            <person name="Guo J."/>
            <person name="Deng Z."/>
            <person name="Luo H."/>
            <person name="Luo M."/>
            <person name="Zhao B."/>
        </authorList>
    </citation>
    <scope>NUCLEOTIDE SEQUENCE [LARGE SCALE GENOMIC DNA]</scope>
    <source>
        <strain evidence="7">ATCC 10762</strain>
        <strain evidence="8">ATCC 10762 / DSM 40127 / CCM 3239 / JCM 4008 / LMG 5968 / NBRC 12843 / NCIMB 8234 / A-377</strain>
    </source>
</reference>
<dbReference type="PANTHER" id="PTHR12599">
    <property type="entry name" value="PTERIN-4-ALPHA-CARBINOLAMINE DEHYDRATASE"/>
    <property type="match status" value="1"/>
</dbReference>
<evidence type="ECO:0000313" key="6">
    <source>
        <dbReference type="EMBL" id="GGU81524.1"/>
    </source>
</evidence>
<comment type="catalytic activity">
    <reaction evidence="1">
        <text>(4aS,6R)-4a-hydroxy-L-erythro-5,6,7,8-tetrahydrobiopterin = (6R)-L-erythro-6,7-dihydrobiopterin + H2O</text>
        <dbReference type="Rhea" id="RHEA:11920"/>
        <dbReference type="ChEBI" id="CHEBI:15377"/>
        <dbReference type="ChEBI" id="CHEBI:15642"/>
        <dbReference type="ChEBI" id="CHEBI:43120"/>
        <dbReference type="EC" id="4.2.1.96"/>
    </reaction>
</comment>
<sequence>MSSRARLSEDEIAAALADVPRWSRDGDSIVRSADAPDFPAAIRVVVAVAEQAQELDHHPDIDIRWRTLRFVLSTHSAGGLTGLDFTLAARIDEALRAESAD</sequence>
<reference evidence="6" key="1">
    <citation type="journal article" date="2014" name="Int. J. Syst. Evol. Microbiol.">
        <title>Complete genome sequence of Corynebacterium casei LMG S-19264T (=DSM 44701T), isolated from a smear-ripened cheese.</title>
        <authorList>
            <consortium name="US DOE Joint Genome Institute (JGI-PGF)"/>
            <person name="Walter F."/>
            <person name="Albersmeier A."/>
            <person name="Kalinowski J."/>
            <person name="Ruckert C."/>
        </authorList>
    </citation>
    <scope>NUCLEOTIDE SEQUENCE</scope>
    <source>
        <strain evidence="6">JCM 4434</strain>
    </source>
</reference>
<dbReference type="PANTHER" id="PTHR12599:SF0">
    <property type="entry name" value="PTERIN-4-ALPHA-CARBINOLAMINE DEHYDRATASE"/>
    <property type="match status" value="1"/>
</dbReference>
<dbReference type="SUPFAM" id="SSF55248">
    <property type="entry name" value="PCD-like"/>
    <property type="match status" value="1"/>
</dbReference>
<reference evidence="6" key="5">
    <citation type="submission" date="2020-09" db="EMBL/GenBank/DDBJ databases">
        <authorList>
            <person name="Sun Q."/>
            <person name="Ohkuma M."/>
        </authorList>
    </citation>
    <scope>NUCLEOTIDE SEQUENCE</scope>
    <source>
        <strain evidence="6">JCM 4434</strain>
    </source>
</reference>
<comment type="similarity">
    <text evidence="2">Belongs to the pterin-4-alpha-carbinolamine dehydratase family.</text>
</comment>
<evidence type="ECO:0000256" key="1">
    <source>
        <dbReference type="ARBA" id="ARBA00001554"/>
    </source>
</evidence>
<keyword evidence="8" id="KW-1185">Reference proteome</keyword>
<dbReference type="RefSeq" id="WP_030554570.1">
    <property type="nucleotide sequence ID" value="NZ_BMUB01000007.1"/>
</dbReference>